<accession>A0A1F4YGU1</accession>
<dbReference type="InterPro" id="IPR001789">
    <property type="entry name" value="Sig_transdc_resp-reg_receiver"/>
</dbReference>
<protein>
    <recommendedName>
        <fullName evidence="3">Response regulatory domain-containing protein</fullName>
    </recommendedName>
</protein>
<keyword evidence="1 2" id="KW-0597">Phosphoprotein</keyword>
<feature type="domain" description="Response regulatory" evidence="3">
    <location>
        <begin position="6"/>
        <end position="122"/>
    </location>
</feature>
<dbReference type="PANTHER" id="PTHR44591">
    <property type="entry name" value="STRESS RESPONSE REGULATOR PROTEIN 1"/>
    <property type="match status" value="1"/>
</dbReference>
<reference evidence="4 5" key="1">
    <citation type="journal article" date="2016" name="Nat. Commun.">
        <title>Thousands of microbial genomes shed light on interconnected biogeochemical processes in an aquifer system.</title>
        <authorList>
            <person name="Anantharaman K."/>
            <person name="Brown C.T."/>
            <person name="Hug L.A."/>
            <person name="Sharon I."/>
            <person name="Castelle C.J."/>
            <person name="Probst A.J."/>
            <person name="Thomas B.C."/>
            <person name="Singh A."/>
            <person name="Wilkins M.J."/>
            <person name="Karaoz U."/>
            <person name="Brodie E.L."/>
            <person name="Williams K.H."/>
            <person name="Hubbard S.S."/>
            <person name="Banfield J.F."/>
        </authorList>
    </citation>
    <scope>NUCLEOTIDE SEQUENCE [LARGE SCALE GENOMIC DNA]</scope>
</reference>
<evidence type="ECO:0000259" key="3">
    <source>
        <dbReference type="PROSITE" id="PS50110"/>
    </source>
</evidence>
<evidence type="ECO:0000313" key="4">
    <source>
        <dbReference type="EMBL" id="OGC93098.1"/>
    </source>
</evidence>
<name>A0A1F4YGU1_9BACT</name>
<dbReference type="SUPFAM" id="SSF52172">
    <property type="entry name" value="CheY-like"/>
    <property type="match status" value="1"/>
</dbReference>
<dbReference type="Pfam" id="PF00072">
    <property type="entry name" value="Response_reg"/>
    <property type="match status" value="1"/>
</dbReference>
<dbReference type="InterPro" id="IPR011006">
    <property type="entry name" value="CheY-like_superfamily"/>
</dbReference>
<dbReference type="GO" id="GO:0000160">
    <property type="term" value="P:phosphorelay signal transduction system"/>
    <property type="evidence" value="ECO:0007669"/>
    <property type="project" value="InterPro"/>
</dbReference>
<dbReference type="PROSITE" id="PS50110">
    <property type="entry name" value="RESPONSE_REGULATORY"/>
    <property type="match status" value="1"/>
</dbReference>
<evidence type="ECO:0000256" key="2">
    <source>
        <dbReference type="PROSITE-ProRule" id="PRU00169"/>
    </source>
</evidence>
<evidence type="ECO:0000256" key="1">
    <source>
        <dbReference type="ARBA" id="ARBA00022553"/>
    </source>
</evidence>
<evidence type="ECO:0000313" key="5">
    <source>
        <dbReference type="Proteomes" id="UP000178176"/>
    </source>
</evidence>
<feature type="modified residue" description="4-aspartylphosphate" evidence="2">
    <location>
        <position position="55"/>
    </location>
</feature>
<gene>
    <name evidence="4" type="ORF">A2876_00940</name>
</gene>
<sequence>MNSPATILVVEDDVQLQNTYQDRLSQEGFKVVASDSVSTGLNQIKSLRPNLVVLDIMLPGGQNGFDFLEQIKLDSELKDTPVLVITNLDHQRDIALSIGAIDCLLKTDVDLETVVSKIKSYL</sequence>
<dbReference type="EMBL" id="MEXH01000002">
    <property type="protein sequence ID" value="OGC93098.1"/>
    <property type="molecule type" value="Genomic_DNA"/>
</dbReference>
<dbReference type="AlphaFoldDB" id="A0A1F4YGU1"/>
<dbReference type="PANTHER" id="PTHR44591:SF3">
    <property type="entry name" value="RESPONSE REGULATORY DOMAIN-CONTAINING PROTEIN"/>
    <property type="match status" value="1"/>
</dbReference>
<dbReference type="Gene3D" id="3.40.50.2300">
    <property type="match status" value="1"/>
</dbReference>
<comment type="caution">
    <text evidence="4">The sequence shown here is derived from an EMBL/GenBank/DDBJ whole genome shotgun (WGS) entry which is preliminary data.</text>
</comment>
<dbReference type="SMART" id="SM00448">
    <property type="entry name" value="REC"/>
    <property type="match status" value="1"/>
</dbReference>
<dbReference type="InterPro" id="IPR050595">
    <property type="entry name" value="Bact_response_regulator"/>
</dbReference>
<proteinExistence type="predicted"/>
<dbReference type="Proteomes" id="UP000178176">
    <property type="component" value="Unassembled WGS sequence"/>
</dbReference>
<organism evidence="4 5">
    <name type="scientific">Candidatus Amesbacteria bacterium RIFCSPHIGHO2_01_FULL_48_32b</name>
    <dbReference type="NCBI Taxonomy" id="1797253"/>
    <lineage>
        <taxon>Bacteria</taxon>
        <taxon>Candidatus Amesiibacteriota</taxon>
    </lineage>
</organism>